<dbReference type="GO" id="GO:0016138">
    <property type="term" value="P:glycoside biosynthetic process"/>
    <property type="evidence" value="ECO:0007669"/>
    <property type="project" value="UniProtKB-ARBA"/>
</dbReference>
<reference evidence="8" key="1">
    <citation type="journal article" date="2019" name="Curr. Biol.">
        <title>Genome Sequence of Striga asiatica Provides Insight into the Evolution of Plant Parasitism.</title>
        <authorList>
            <person name="Yoshida S."/>
            <person name="Kim S."/>
            <person name="Wafula E.K."/>
            <person name="Tanskanen J."/>
            <person name="Kim Y.M."/>
            <person name="Honaas L."/>
            <person name="Yang Z."/>
            <person name="Spallek T."/>
            <person name="Conn C.E."/>
            <person name="Ichihashi Y."/>
            <person name="Cheong K."/>
            <person name="Cui S."/>
            <person name="Der J.P."/>
            <person name="Gundlach H."/>
            <person name="Jiao Y."/>
            <person name="Hori C."/>
            <person name="Ishida J.K."/>
            <person name="Kasahara H."/>
            <person name="Kiba T."/>
            <person name="Kim M.S."/>
            <person name="Koo N."/>
            <person name="Laohavisit A."/>
            <person name="Lee Y.H."/>
            <person name="Lumba S."/>
            <person name="McCourt P."/>
            <person name="Mortimer J.C."/>
            <person name="Mutuku J.M."/>
            <person name="Nomura T."/>
            <person name="Sasaki-Sekimoto Y."/>
            <person name="Seto Y."/>
            <person name="Wang Y."/>
            <person name="Wakatake T."/>
            <person name="Sakakibara H."/>
            <person name="Demura T."/>
            <person name="Yamaguchi S."/>
            <person name="Yoneyama K."/>
            <person name="Manabe R.I."/>
            <person name="Nelson D.C."/>
            <person name="Schulman A.H."/>
            <person name="Timko M.P."/>
            <person name="dePamphilis C.W."/>
            <person name="Choi D."/>
            <person name="Shirasu K."/>
        </authorList>
    </citation>
    <scope>NUCLEOTIDE SEQUENCE [LARGE SCALE GENOMIC DNA]</scope>
    <source>
        <strain evidence="8">cv. UVA1</strain>
    </source>
</reference>
<dbReference type="Pfam" id="PF00201">
    <property type="entry name" value="UDPGT"/>
    <property type="match status" value="1"/>
</dbReference>
<organism evidence="7 8">
    <name type="scientific">Striga asiatica</name>
    <name type="common">Asiatic witchweed</name>
    <name type="synonym">Buchnera asiatica</name>
    <dbReference type="NCBI Taxonomy" id="4170"/>
    <lineage>
        <taxon>Eukaryota</taxon>
        <taxon>Viridiplantae</taxon>
        <taxon>Streptophyta</taxon>
        <taxon>Embryophyta</taxon>
        <taxon>Tracheophyta</taxon>
        <taxon>Spermatophyta</taxon>
        <taxon>Magnoliopsida</taxon>
        <taxon>eudicotyledons</taxon>
        <taxon>Gunneridae</taxon>
        <taxon>Pentapetalae</taxon>
        <taxon>asterids</taxon>
        <taxon>lamiids</taxon>
        <taxon>Lamiales</taxon>
        <taxon>Orobanchaceae</taxon>
        <taxon>Buchnereae</taxon>
        <taxon>Striga</taxon>
    </lineage>
</organism>
<evidence type="ECO:0000259" key="6">
    <source>
        <dbReference type="Pfam" id="PF26168"/>
    </source>
</evidence>
<dbReference type="Pfam" id="PF26168">
    <property type="entry name" value="Glyco_transf_N"/>
    <property type="match status" value="1"/>
</dbReference>
<dbReference type="GO" id="GO:0008194">
    <property type="term" value="F:UDP-glycosyltransferase activity"/>
    <property type="evidence" value="ECO:0007669"/>
    <property type="project" value="InterPro"/>
</dbReference>
<dbReference type="PANTHER" id="PTHR48044:SF22">
    <property type="entry name" value="GLYCOSYLTRANSFERASE"/>
    <property type="match status" value="1"/>
</dbReference>
<evidence type="ECO:0000313" key="8">
    <source>
        <dbReference type="Proteomes" id="UP000325081"/>
    </source>
</evidence>
<evidence type="ECO:0000256" key="5">
    <source>
        <dbReference type="RuleBase" id="RU362057"/>
    </source>
</evidence>
<dbReference type="InterPro" id="IPR035595">
    <property type="entry name" value="UDP_glycos_trans_CS"/>
</dbReference>
<dbReference type="FunFam" id="3.40.50.2000:FF:000060">
    <property type="entry name" value="Glycosyltransferase"/>
    <property type="match status" value="1"/>
</dbReference>
<protein>
    <recommendedName>
        <fullName evidence="5">Glycosyltransferase</fullName>
        <ecNumber evidence="5">2.4.1.-</ecNumber>
    </recommendedName>
</protein>
<evidence type="ECO:0000256" key="1">
    <source>
        <dbReference type="ARBA" id="ARBA00009995"/>
    </source>
</evidence>
<gene>
    <name evidence="7" type="ORF">STAS_19008</name>
</gene>
<comment type="similarity">
    <text evidence="1 4">Belongs to the UDP-glycosyltransferase family.</text>
</comment>
<dbReference type="OrthoDB" id="5835829at2759"/>
<keyword evidence="3 4" id="KW-0808">Transferase</keyword>
<comment type="caution">
    <text evidence="7">The sequence shown here is derived from an EMBL/GenBank/DDBJ whole genome shotgun (WGS) entry which is preliminary data.</text>
</comment>
<evidence type="ECO:0000256" key="4">
    <source>
        <dbReference type="RuleBase" id="RU003718"/>
    </source>
</evidence>
<dbReference type="AlphaFoldDB" id="A0A5A7QAE8"/>
<dbReference type="Proteomes" id="UP000325081">
    <property type="component" value="Unassembled WGS sequence"/>
</dbReference>
<dbReference type="PANTHER" id="PTHR48044">
    <property type="entry name" value="GLYCOSYLTRANSFERASE"/>
    <property type="match status" value="1"/>
</dbReference>
<accession>A0A5A7QAE8</accession>
<feature type="domain" description="Glycosyltransferase N-terminal" evidence="6">
    <location>
        <begin position="12"/>
        <end position="241"/>
    </location>
</feature>
<dbReference type="Gene3D" id="3.40.50.2000">
    <property type="entry name" value="Glycogen Phosphorylase B"/>
    <property type="match status" value="2"/>
</dbReference>
<dbReference type="EC" id="2.4.1.-" evidence="5"/>
<proteinExistence type="inferred from homology"/>
<dbReference type="CDD" id="cd03784">
    <property type="entry name" value="GT1_Gtf-like"/>
    <property type="match status" value="1"/>
</dbReference>
<sequence length="463" mass="51483">MASENSSLENSNVAVVMVPLPAQGHLNQLLHLSRRLASAANLPIHYVGTTTHIRQAKLRAHGIRAHGITFHEFPTPLFENPQPNPHSSAQFPEHIYPSASATATSLRGPVHALVENLSQKHERVVIVYDSSMPYVVKDVDRIPNAESYRFWSISALMVYFLDWHASGRRRRRSNLLGEEIESILREIPGTETLFPNMPSELRSNSKESVLGNIYNTSRALEGPFLDSLAAQKQWALGPFNPVEIDTTERRPSGCLDWLDRQEPDSVMFVSFGTTSCFTDEQIEEIAIGLERSRHKFVWALRDADKGDIFRGEIREPVLPEGFEERVKGRGMVVREWAPQLEILANRGTGGFLSHCGWNSCVESMSMGVPVAAWPVHSDQLVNAVLLTKVLKVGIEVRERTCGPIVVPSGVVAEAVGRLMGSGEGDEIRERAKELGVSLRSYVKEGGVGHEEMESFITHITRGE</sequence>
<evidence type="ECO:0000256" key="2">
    <source>
        <dbReference type="ARBA" id="ARBA00022676"/>
    </source>
</evidence>
<dbReference type="EMBL" id="BKCP01006294">
    <property type="protein sequence ID" value="GER42245.1"/>
    <property type="molecule type" value="Genomic_DNA"/>
</dbReference>
<dbReference type="InterPro" id="IPR002213">
    <property type="entry name" value="UDP_glucos_trans"/>
</dbReference>
<dbReference type="PROSITE" id="PS00375">
    <property type="entry name" value="UDPGT"/>
    <property type="match status" value="1"/>
</dbReference>
<keyword evidence="2 4" id="KW-0328">Glycosyltransferase</keyword>
<name>A0A5A7QAE8_STRAF</name>
<evidence type="ECO:0000256" key="3">
    <source>
        <dbReference type="ARBA" id="ARBA00022679"/>
    </source>
</evidence>
<dbReference type="InterPro" id="IPR058980">
    <property type="entry name" value="Glyco_transf_N"/>
</dbReference>
<keyword evidence="8" id="KW-1185">Reference proteome</keyword>
<evidence type="ECO:0000313" key="7">
    <source>
        <dbReference type="EMBL" id="GER42245.1"/>
    </source>
</evidence>
<dbReference type="SUPFAM" id="SSF53756">
    <property type="entry name" value="UDP-Glycosyltransferase/glycogen phosphorylase"/>
    <property type="match status" value="1"/>
</dbReference>